<dbReference type="InterPro" id="IPR005119">
    <property type="entry name" value="LysR_subst-bd"/>
</dbReference>
<dbReference type="FunFam" id="1.10.10.10:FF:000001">
    <property type="entry name" value="LysR family transcriptional regulator"/>
    <property type="match status" value="1"/>
</dbReference>
<dbReference type="RefSeq" id="WP_094278928.1">
    <property type="nucleotide sequence ID" value="NZ_NQJF01000010.1"/>
</dbReference>
<dbReference type="PANTHER" id="PTHR30537">
    <property type="entry name" value="HTH-TYPE TRANSCRIPTIONAL REGULATOR"/>
    <property type="match status" value="1"/>
</dbReference>
<keyword evidence="3 7" id="KW-0238">DNA-binding</keyword>
<dbReference type="Gene3D" id="1.10.10.10">
    <property type="entry name" value="Winged helix-like DNA-binding domain superfamily/Winged helix DNA-binding domain"/>
    <property type="match status" value="1"/>
</dbReference>
<keyword evidence="2" id="KW-0805">Transcription regulation</keyword>
<dbReference type="GO" id="GO:0006351">
    <property type="term" value="P:DNA-templated transcription"/>
    <property type="evidence" value="ECO:0007669"/>
    <property type="project" value="TreeGrafter"/>
</dbReference>
<comment type="similarity">
    <text evidence="1">Belongs to the LysR transcriptional regulatory family.</text>
</comment>
<reference evidence="7 9" key="2">
    <citation type="submission" date="2019-03" db="EMBL/GenBank/DDBJ databases">
        <title>Genomic Encyclopedia of Archaeal and Bacterial Type Strains, Phase II (KMG-II): from individual species to whole genera.</title>
        <authorList>
            <person name="Goeker M."/>
        </authorList>
    </citation>
    <scope>NUCLEOTIDE SEQUENCE [LARGE SCALE GENOMIC DNA]</scope>
    <source>
        <strain evidence="7 9">DSM 15594</strain>
    </source>
</reference>
<dbReference type="OrthoDB" id="6428912at2"/>
<dbReference type="InterPro" id="IPR036388">
    <property type="entry name" value="WH-like_DNA-bd_sf"/>
</dbReference>
<dbReference type="SUPFAM" id="SSF46785">
    <property type="entry name" value="Winged helix' DNA-binding domain"/>
    <property type="match status" value="1"/>
</dbReference>
<evidence type="ECO:0000256" key="4">
    <source>
        <dbReference type="ARBA" id="ARBA00023163"/>
    </source>
</evidence>
<evidence type="ECO:0000256" key="3">
    <source>
        <dbReference type="ARBA" id="ARBA00023125"/>
    </source>
</evidence>
<dbReference type="InterPro" id="IPR036390">
    <property type="entry name" value="WH_DNA-bd_sf"/>
</dbReference>
<reference evidence="6 8" key="1">
    <citation type="submission" date="2017-08" db="EMBL/GenBank/DDBJ databases">
        <title>Draft Genome Sequence of the Marine Bacterium Oceanimonas baumannii ATCC 700832.</title>
        <authorList>
            <person name="Mcclelland W.D."/>
            <person name="Brennan M.A."/>
            <person name="Trachtenberg A.M."/>
            <person name="Maclea K.S."/>
        </authorList>
    </citation>
    <scope>NUCLEOTIDE SEQUENCE [LARGE SCALE GENOMIC DNA]</scope>
    <source>
        <strain evidence="6 8">ATCC 700832</strain>
    </source>
</reference>
<protein>
    <submittedName>
        <fullName evidence="7">DNA-binding transcriptional LysR family regulator</fullName>
    </submittedName>
    <submittedName>
        <fullName evidence="6">LysR family transcriptional regulator</fullName>
    </submittedName>
</protein>
<dbReference type="EMBL" id="NQJF01000010">
    <property type="protein sequence ID" value="OYD23372.1"/>
    <property type="molecule type" value="Genomic_DNA"/>
</dbReference>
<dbReference type="GO" id="GO:0043565">
    <property type="term" value="F:sequence-specific DNA binding"/>
    <property type="evidence" value="ECO:0007669"/>
    <property type="project" value="TreeGrafter"/>
</dbReference>
<evidence type="ECO:0000313" key="7">
    <source>
        <dbReference type="EMBL" id="TDW58476.1"/>
    </source>
</evidence>
<evidence type="ECO:0000256" key="2">
    <source>
        <dbReference type="ARBA" id="ARBA00023015"/>
    </source>
</evidence>
<keyword evidence="9" id="KW-1185">Reference proteome</keyword>
<dbReference type="PANTHER" id="PTHR30537:SF66">
    <property type="entry name" value="IRON-REGULATED VIRULENCE REGULATORY PROTEIN IRGB"/>
    <property type="match status" value="1"/>
</dbReference>
<dbReference type="EMBL" id="SODO01000008">
    <property type="protein sequence ID" value="TDW58476.1"/>
    <property type="molecule type" value="Genomic_DNA"/>
</dbReference>
<evidence type="ECO:0000313" key="6">
    <source>
        <dbReference type="EMBL" id="OYD23372.1"/>
    </source>
</evidence>
<accession>A0A235CFN8</accession>
<evidence type="ECO:0000313" key="8">
    <source>
        <dbReference type="Proteomes" id="UP000243640"/>
    </source>
</evidence>
<dbReference type="AlphaFoldDB" id="A0A235CFN8"/>
<feature type="domain" description="HTH lysR-type" evidence="5">
    <location>
        <begin position="1"/>
        <end position="59"/>
    </location>
</feature>
<organism evidence="6 8">
    <name type="scientific">Oceanimonas baumannii</name>
    <dbReference type="NCBI Taxonomy" id="129578"/>
    <lineage>
        <taxon>Bacteria</taxon>
        <taxon>Pseudomonadati</taxon>
        <taxon>Pseudomonadota</taxon>
        <taxon>Gammaproteobacteria</taxon>
        <taxon>Aeromonadales</taxon>
        <taxon>Aeromonadaceae</taxon>
        <taxon>Oceanimonas</taxon>
    </lineage>
</organism>
<dbReference type="PROSITE" id="PS50931">
    <property type="entry name" value="HTH_LYSR"/>
    <property type="match status" value="1"/>
</dbReference>
<dbReference type="Proteomes" id="UP000243640">
    <property type="component" value="Unassembled WGS sequence"/>
</dbReference>
<dbReference type="Proteomes" id="UP000295058">
    <property type="component" value="Unassembled WGS sequence"/>
</dbReference>
<comment type="caution">
    <text evidence="6">The sequence shown here is derived from an EMBL/GenBank/DDBJ whole genome shotgun (WGS) entry which is preliminary data.</text>
</comment>
<sequence length="306" mass="34651">MQDLQELEGFVTVMACGSLTEAARRLGLPKSTLSRRLSQLESRLGQPLLHRRGNRLCATEAGVLFERYSQQILHLARQGRQAMDDLREEVSGELVVRVHGSCARGWFPHALQHFLAGYPGVRITLHTETRAPLTGTAPNEIWLWVGEDPQCGLRHEVLCHWPCRLYASPDYFTGRAIPQHPRELSSYDWVDWLNENRDTLLLQHQHEGEYAFQPPPSRLNADNYVLQLDAIAKGEGIGVLPVRFAEGYLNAHPGCLQVCLPEWQLPSLPVGLLYSFGRQPKKHQALLSHLRSSLPAEWREQPAVEN</sequence>
<dbReference type="GO" id="GO:0003700">
    <property type="term" value="F:DNA-binding transcription factor activity"/>
    <property type="evidence" value="ECO:0007669"/>
    <property type="project" value="InterPro"/>
</dbReference>
<name>A0A235CFN8_9GAMM</name>
<evidence type="ECO:0000313" key="9">
    <source>
        <dbReference type="Proteomes" id="UP000295058"/>
    </source>
</evidence>
<proteinExistence type="inferred from homology"/>
<dbReference type="Gene3D" id="3.40.190.290">
    <property type="match status" value="1"/>
</dbReference>
<dbReference type="InterPro" id="IPR058163">
    <property type="entry name" value="LysR-type_TF_proteobact-type"/>
</dbReference>
<evidence type="ECO:0000259" key="5">
    <source>
        <dbReference type="PROSITE" id="PS50931"/>
    </source>
</evidence>
<gene>
    <name evidence="6" type="ORF">B6S09_13010</name>
    <name evidence="7" type="ORF">LY04_02252</name>
</gene>
<evidence type="ECO:0000256" key="1">
    <source>
        <dbReference type="ARBA" id="ARBA00009437"/>
    </source>
</evidence>
<dbReference type="Pfam" id="PF03466">
    <property type="entry name" value="LysR_substrate"/>
    <property type="match status" value="1"/>
</dbReference>
<dbReference type="SUPFAM" id="SSF53850">
    <property type="entry name" value="Periplasmic binding protein-like II"/>
    <property type="match status" value="1"/>
</dbReference>
<dbReference type="InterPro" id="IPR000847">
    <property type="entry name" value="LysR_HTH_N"/>
</dbReference>
<keyword evidence="4" id="KW-0804">Transcription</keyword>
<dbReference type="Pfam" id="PF00126">
    <property type="entry name" value="HTH_1"/>
    <property type="match status" value="1"/>
</dbReference>